<comment type="caution">
    <text evidence="2">The sequence shown here is derived from an EMBL/GenBank/DDBJ whole genome shotgun (WGS) entry which is preliminary data.</text>
</comment>
<gene>
    <name evidence="2" type="ORF">BKG82_26430</name>
</gene>
<reference evidence="2 3" key="1">
    <citation type="submission" date="2016-10" db="EMBL/GenBank/DDBJ databases">
        <title>Evaluation of Human, Veterinary and Environmental Mycobacterium chelonae Isolates by Core Genome Phylogenomic Analysis, Targeted Gene Comparison, and Anti-microbial Susceptibility Patterns: A Tale of Mistaken Identities.</title>
        <authorList>
            <person name="Fogelson S.B."/>
            <person name="Camus A.C."/>
            <person name="Lorenz W."/>
            <person name="Vasireddy R."/>
            <person name="Vasireddy S."/>
            <person name="Smith T."/>
            <person name="Brown-Elliott B.A."/>
            <person name="Wallace R.J.Jr."/>
            <person name="Hasan N.A."/>
            <person name="Reischl U."/>
            <person name="Sanchez S."/>
        </authorList>
    </citation>
    <scope>NUCLEOTIDE SEQUENCE [LARGE SCALE GENOMIC DNA]</scope>
    <source>
        <strain evidence="2 3">15515</strain>
    </source>
</reference>
<accession>A0A1S1LGC2</accession>
<feature type="compositionally biased region" description="Basic and acidic residues" evidence="1">
    <location>
        <begin position="119"/>
        <end position="134"/>
    </location>
</feature>
<feature type="compositionally biased region" description="Low complexity" evidence="1">
    <location>
        <begin position="203"/>
        <end position="214"/>
    </location>
</feature>
<dbReference type="RefSeq" id="WP_070947813.1">
    <property type="nucleotide sequence ID" value="NZ_MLIQ01000042.1"/>
</dbReference>
<evidence type="ECO:0000313" key="2">
    <source>
        <dbReference type="EMBL" id="OHU47195.1"/>
    </source>
</evidence>
<feature type="region of interest" description="Disordered" evidence="1">
    <location>
        <begin position="197"/>
        <end position="231"/>
    </location>
</feature>
<feature type="region of interest" description="Disordered" evidence="1">
    <location>
        <begin position="119"/>
        <end position="145"/>
    </location>
</feature>
<evidence type="ECO:0000256" key="1">
    <source>
        <dbReference type="SAM" id="MobiDB-lite"/>
    </source>
</evidence>
<feature type="compositionally biased region" description="Low complexity" evidence="1">
    <location>
        <begin position="286"/>
        <end position="296"/>
    </location>
</feature>
<proteinExistence type="predicted"/>
<name>A0A1S1LGC2_MYCCH</name>
<protein>
    <submittedName>
        <fullName evidence="2">Uncharacterized protein</fullName>
    </submittedName>
</protein>
<dbReference type="AlphaFoldDB" id="A0A1S1LGC2"/>
<sequence>MNDAERLAEAIEELRDSLAGIRLDDSAQGAAADTIRANMSERGMQLDMLHNAAKAMAQAAEERRGNLADLQAQTPSDEELRAASDDIQRLSRAAAQGEATPSQVQAAIDRLSGLLDEKKRAQQSFQRREQRTADTLDGATADLPADGPLPGLAALAPPLLSSLSQLRLPEAAPAGAPMGAQMGGEQQAGDPSAADLLDELLPGEDGYSSHLGSTPYGGEGSGGGAGITHTSADDLPIQATVAGVQTGADVSGRSSTPPPVFPGGAGGGGAAAAGGMGAGMGGVPMAPMAPGGASPGKTQERPHIINTDPDFTGADIDARIATSGVIGRGENSHNGGK</sequence>
<organism evidence="2 3">
    <name type="scientific">Mycobacteroides chelonae</name>
    <name type="common">Mycobacterium chelonae</name>
    <dbReference type="NCBI Taxonomy" id="1774"/>
    <lineage>
        <taxon>Bacteria</taxon>
        <taxon>Bacillati</taxon>
        <taxon>Actinomycetota</taxon>
        <taxon>Actinomycetes</taxon>
        <taxon>Mycobacteriales</taxon>
        <taxon>Mycobacteriaceae</taxon>
        <taxon>Mycobacteroides</taxon>
    </lineage>
</organism>
<evidence type="ECO:0000313" key="3">
    <source>
        <dbReference type="Proteomes" id="UP000180043"/>
    </source>
</evidence>
<dbReference type="EMBL" id="MLIQ01000042">
    <property type="protein sequence ID" value="OHU47195.1"/>
    <property type="molecule type" value="Genomic_DNA"/>
</dbReference>
<dbReference type="Proteomes" id="UP000180043">
    <property type="component" value="Unassembled WGS sequence"/>
</dbReference>
<feature type="compositionally biased region" description="Gly residues" evidence="1">
    <location>
        <begin position="215"/>
        <end position="226"/>
    </location>
</feature>
<feature type="region of interest" description="Disordered" evidence="1">
    <location>
        <begin position="286"/>
        <end position="314"/>
    </location>
</feature>